<evidence type="ECO:0000313" key="4">
    <source>
        <dbReference type="Proteomes" id="UP000254512"/>
    </source>
</evidence>
<dbReference type="Pfam" id="PF02357">
    <property type="entry name" value="NusG"/>
    <property type="match status" value="1"/>
</dbReference>
<organism evidence="3 4">
    <name type="scientific">Grimontia hollisae</name>
    <name type="common">Vibrio hollisae</name>
    <dbReference type="NCBI Taxonomy" id="673"/>
    <lineage>
        <taxon>Bacteria</taxon>
        <taxon>Pseudomonadati</taxon>
        <taxon>Pseudomonadota</taxon>
        <taxon>Gammaproteobacteria</taxon>
        <taxon>Vibrionales</taxon>
        <taxon>Vibrionaceae</taxon>
        <taxon>Grimontia</taxon>
    </lineage>
</organism>
<sequence length="171" mass="19480">MHHYRWYAVYTHFNEEKVLRDELLAKGYEVYLPERKLWETLGNRRRVTYEPLFKCHLFVRTTPEGLKNVKQAQGFSHLVRYGKYVATISESHIIKIKTILYYYEDATSVSNSNVEGLAVAVVNGPLKGMIGVLPAGEGERPIAMEIGQLGYSVNVTVPMDTIFRTQVPSVA</sequence>
<dbReference type="SUPFAM" id="SSF82679">
    <property type="entry name" value="N-utilization substance G protein NusG, N-terminal domain"/>
    <property type="match status" value="1"/>
</dbReference>
<dbReference type="AlphaFoldDB" id="A0A377J765"/>
<dbReference type="EMBL" id="UGHD01000003">
    <property type="protein sequence ID" value="STO98327.1"/>
    <property type="molecule type" value="Genomic_DNA"/>
</dbReference>
<dbReference type="InterPro" id="IPR006645">
    <property type="entry name" value="NGN-like_dom"/>
</dbReference>
<dbReference type="GeneID" id="58894349"/>
<dbReference type="CDD" id="cd09895">
    <property type="entry name" value="NGN_SP_UpxY"/>
    <property type="match status" value="1"/>
</dbReference>
<dbReference type="Proteomes" id="UP000254512">
    <property type="component" value="Unassembled WGS sequence"/>
</dbReference>
<evidence type="ECO:0000259" key="2">
    <source>
        <dbReference type="Pfam" id="PF02357"/>
    </source>
</evidence>
<evidence type="ECO:0000256" key="1">
    <source>
        <dbReference type="ARBA" id="ARBA00023163"/>
    </source>
</evidence>
<reference evidence="3 4" key="1">
    <citation type="submission" date="2018-06" db="EMBL/GenBank/DDBJ databases">
        <authorList>
            <consortium name="Pathogen Informatics"/>
            <person name="Doyle S."/>
        </authorList>
    </citation>
    <scope>NUCLEOTIDE SEQUENCE [LARGE SCALE GENOMIC DNA]</scope>
    <source>
        <strain evidence="3 4">NCTC11645</strain>
    </source>
</reference>
<dbReference type="RefSeq" id="WP_005504493.1">
    <property type="nucleotide sequence ID" value="NZ_CABMOB010000001.1"/>
</dbReference>
<dbReference type="InterPro" id="IPR036735">
    <property type="entry name" value="NGN_dom_sf"/>
</dbReference>
<gene>
    <name evidence="3" type="ORF">NCTC11645_03312</name>
</gene>
<accession>A0A377J765</accession>
<evidence type="ECO:0000313" key="3">
    <source>
        <dbReference type="EMBL" id="STO98327.1"/>
    </source>
</evidence>
<feature type="domain" description="NusG-like N-terminal" evidence="2">
    <location>
        <begin position="5"/>
        <end position="96"/>
    </location>
</feature>
<dbReference type="STRING" id="673.AL542_00495"/>
<protein>
    <submittedName>
        <fullName evidence="3">Transcriptional activator RfaH</fullName>
    </submittedName>
</protein>
<name>A0A377J765_GRIHO</name>
<keyword evidence="1" id="KW-0804">Transcription</keyword>
<proteinExistence type="predicted"/>
<dbReference type="Gene3D" id="3.30.70.940">
    <property type="entry name" value="NusG, N-terminal domain"/>
    <property type="match status" value="1"/>
</dbReference>
<dbReference type="GO" id="GO:0006354">
    <property type="term" value="P:DNA-templated transcription elongation"/>
    <property type="evidence" value="ECO:0007669"/>
    <property type="project" value="InterPro"/>
</dbReference>
<dbReference type="KEGG" id="gho:AL542_00495"/>